<dbReference type="GO" id="GO:0031012">
    <property type="term" value="C:extracellular matrix"/>
    <property type="evidence" value="ECO:0007669"/>
    <property type="project" value="TreeGrafter"/>
</dbReference>
<sequence>MNKELLAELKQKKEAYRGWKQGQVTWEEYRDIVQACRDEAMEAKAHLELNLGRDVKGNKKDFFKYIGDPTKARENVGPQLNDTGNLVTQDTEKAEVLNAAFASVFTSKTSLWKPKSQRPGAKARKIYPWWKRLGEVPDDWRKENVTPILKKGKKEDPGKYRPVSLTSIPEKVMEQPVPGTISRHMKDKKIIRISEHGFTKRNSCLTNLINFYDDMTGLVDKGRALDIVNLALRKAFKTVCHKNLIEKINEVWAEVRWIENWLDNQAQRVVIGGI</sequence>
<protein>
    <submittedName>
        <fullName evidence="1">Rna-directed dna polymerase from mobile element jockey-like</fullName>
    </submittedName>
</protein>
<accession>A0A2I0T4W9</accession>
<name>A0A2I0T4W9_LIMLA</name>
<keyword evidence="1" id="KW-0548">Nucleotidyltransferase</keyword>
<dbReference type="EMBL" id="KZ519046">
    <property type="protein sequence ID" value="PKU28841.1"/>
    <property type="molecule type" value="Genomic_DNA"/>
</dbReference>
<dbReference type="GO" id="GO:0007508">
    <property type="term" value="P:larval heart development"/>
    <property type="evidence" value="ECO:0007669"/>
    <property type="project" value="TreeGrafter"/>
</dbReference>
<dbReference type="PANTHER" id="PTHR33395">
    <property type="entry name" value="TRANSCRIPTASE, PUTATIVE-RELATED-RELATED"/>
    <property type="match status" value="1"/>
</dbReference>
<gene>
    <name evidence="1" type="ORF">llap_20855</name>
</gene>
<dbReference type="Proteomes" id="UP000233556">
    <property type="component" value="Unassembled WGS sequence"/>
</dbReference>
<organism evidence="1 2">
    <name type="scientific">Limosa lapponica baueri</name>
    <dbReference type="NCBI Taxonomy" id="1758121"/>
    <lineage>
        <taxon>Eukaryota</taxon>
        <taxon>Metazoa</taxon>
        <taxon>Chordata</taxon>
        <taxon>Craniata</taxon>
        <taxon>Vertebrata</taxon>
        <taxon>Euteleostomi</taxon>
        <taxon>Archelosauria</taxon>
        <taxon>Archosauria</taxon>
        <taxon>Dinosauria</taxon>
        <taxon>Saurischia</taxon>
        <taxon>Theropoda</taxon>
        <taxon>Coelurosauria</taxon>
        <taxon>Aves</taxon>
        <taxon>Neognathae</taxon>
        <taxon>Neoaves</taxon>
        <taxon>Charadriiformes</taxon>
        <taxon>Scolopacidae</taxon>
        <taxon>Limosa</taxon>
    </lineage>
</organism>
<dbReference type="PANTHER" id="PTHR33395:SF22">
    <property type="entry name" value="REVERSE TRANSCRIPTASE DOMAIN-CONTAINING PROTEIN"/>
    <property type="match status" value="1"/>
</dbReference>
<keyword evidence="1" id="KW-0808">Transferase</keyword>
<reference evidence="2" key="1">
    <citation type="submission" date="2017-11" db="EMBL/GenBank/DDBJ databases">
        <authorList>
            <person name="Lima N.C."/>
            <person name="Parody-Merino A.M."/>
            <person name="Battley P.F."/>
            <person name="Fidler A.E."/>
            <person name="Prosdocimi F."/>
        </authorList>
    </citation>
    <scope>NUCLEOTIDE SEQUENCE [LARGE SCALE GENOMIC DNA]</scope>
</reference>
<dbReference type="OrthoDB" id="416454at2759"/>
<reference evidence="2" key="2">
    <citation type="submission" date="2017-12" db="EMBL/GenBank/DDBJ databases">
        <title>Genome sequence of the Bar-tailed Godwit (Limosa lapponica baueri).</title>
        <authorList>
            <person name="Lima N.C.B."/>
            <person name="Parody-Merino A.M."/>
            <person name="Battley P.F."/>
            <person name="Fidler A.E."/>
            <person name="Prosdocimi F."/>
        </authorList>
    </citation>
    <scope>NUCLEOTIDE SEQUENCE [LARGE SCALE GENOMIC DNA]</scope>
</reference>
<evidence type="ECO:0000313" key="2">
    <source>
        <dbReference type="Proteomes" id="UP000233556"/>
    </source>
</evidence>
<dbReference type="AlphaFoldDB" id="A0A2I0T4W9"/>
<evidence type="ECO:0000313" key="1">
    <source>
        <dbReference type="EMBL" id="PKU28841.1"/>
    </source>
</evidence>
<dbReference type="GO" id="GO:0061343">
    <property type="term" value="P:cell adhesion involved in heart morphogenesis"/>
    <property type="evidence" value="ECO:0007669"/>
    <property type="project" value="TreeGrafter"/>
</dbReference>
<keyword evidence="1" id="KW-0695">RNA-directed DNA polymerase</keyword>
<keyword evidence="2" id="KW-1185">Reference proteome</keyword>
<proteinExistence type="predicted"/>
<dbReference type="GO" id="GO:0003964">
    <property type="term" value="F:RNA-directed DNA polymerase activity"/>
    <property type="evidence" value="ECO:0007669"/>
    <property type="project" value="UniProtKB-KW"/>
</dbReference>